<dbReference type="Gene3D" id="2.60.40.1470">
    <property type="entry name" value="ApaG domain"/>
    <property type="match status" value="1"/>
</dbReference>
<protein>
    <recommendedName>
        <fullName evidence="1 2">Protein ApaG</fullName>
    </recommendedName>
</protein>
<evidence type="ECO:0000313" key="4">
    <source>
        <dbReference type="EMBL" id="CDN86868.1"/>
    </source>
</evidence>
<dbReference type="InterPro" id="IPR007474">
    <property type="entry name" value="ApaG_domain"/>
</dbReference>
<dbReference type="InterPro" id="IPR023065">
    <property type="entry name" value="Uncharacterised_ApaG"/>
</dbReference>
<evidence type="ECO:0000256" key="1">
    <source>
        <dbReference type="ARBA" id="ARBA00017693"/>
    </source>
</evidence>
<dbReference type="PROSITE" id="PS51087">
    <property type="entry name" value="APAG"/>
    <property type="match status" value="1"/>
</dbReference>
<evidence type="ECO:0000313" key="5">
    <source>
        <dbReference type="Proteomes" id="UP000028878"/>
    </source>
</evidence>
<organism evidence="4 5">
    <name type="scientific">Hydrogenophaga intermedia</name>
    <dbReference type="NCBI Taxonomy" id="65786"/>
    <lineage>
        <taxon>Bacteria</taxon>
        <taxon>Pseudomonadati</taxon>
        <taxon>Pseudomonadota</taxon>
        <taxon>Betaproteobacteria</taxon>
        <taxon>Burkholderiales</taxon>
        <taxon>Comamonadaceae</taxon>
        <taxon>Hydrogenophaga</taxon>
    </lineage>
</organism>
<name>A0A1L1PAA4_HYDIT</name>
<dbReference type="GO" id="GO:0070987">
    <property type="term" value="P:error-free translesion synthesis"/>
    <property type="evidence" value="ECO:0007669"/>
    <property type="project" value="TreeGrafter"/>
</dbReference>
<dbReference type="PANTHER" id="PTHR14289:SF16">
    <property type="entry name" value="POLYMERASE DELTA-INTERACTING PROTEIN 2"/>
    <property type="match status" value="1"/>
</dbReference>
<keyword evidence="5" id="KW-1185">Reference proteome</keyword>
<proteinExistence type="inferred from homology"/>
<dbReference type="InterPro" id="IPR036767">
    <property type="entry name" value="ApaG_sf"/>
</dbReference>
<evidence type="ECO:0000256" key="2">
    <source>
        <dbReference type="HAMAP-Rule" id="MF_00791"/>
    </source>
</evidence>
<reference evidence="5" key="1">
    <citation type="submission" date="2014-02" db="EMBL/GenBank/DDBJ databases">
        <authorList>
            <person name="Gan H."/>
        </authorList>
    </citation>
    <scope>NUCLEOTIDE SEQUENCE [LARGE SCALE GENOMIC DNA]</scope>
    <source>
        <strain evidence="5">S1</strain>
    </source>
</reference>
<dbReference type="HAMAP" id="MF_00791">
    <property type="entry name" value="ApaG"/>
    <property type="match status" value="1"/>
</dbReference>
<evidence type="ECO:0000259" key="3">
    <source>
        <dbReference type="PROSITE" id="PS51087"/>
    </source>
</evidence>
<dbReference type="Pfam" id="PF04379">
    <property type="entry name" value="DUF525"/>
    <property type="match status" value="1"/>
</dbReference>
<dbReference type="AlphaFoldDB" id="A0A1L1PAA4"/>
<reference evidence="5" key="2">
    <citation type="submission" date="2014-11" db="EMBL/GenBank/DDBJ databases">
        <title>Draft genome sequence of Hydrogenophaga intermedia S1.</title>
        <authorList>
            <person name="Gan H.M."/>
            <person name="Chew T.H."/>
            <person name="Stolz A."/>
        </authorList>
    </citation>
    <scope>NUCLEOTIDE SEQUENCE [LARGE SCALE GENOMIC DNA]</scope>
    <source>
        <strain evidence="5">S1</strain>
    </source>
</reference>
<dbReference type="SUPFAM" id="SSF110069">
    <property type="entry name" value="ApaG-like"/>
    <property type="match status" value="1"/>
</dbReference>
<dbReference type="PANTHER" id="PTHR14289">
    <property type="entry name" value="F-BOX ONLY PROTEIN 3"/>
    <property type="match status" value="1"/>
</dbReference>
<accession>A0A1L1PAA4</accession>
<dbReference type="EMBL" id="CCAE010000006">
    <property type="protein sequence ID" value="CDN86868.1"/>
    <property type="molecule type" value="Genomic_DNA"/>
</dbReference>
<feature type="domain" description="ApaG" evidence="3">
    <location>
        <begin position="3"/>
        <end position="127"/>
    </location>
</feature>
<sequence length="137" mass="14927">MPAMPKYLFTCEAEPQYLSEQSAPEEELYAFAYTITITNHGEATAQLIARHWIIEDAHGHTEEVKGLGVVGHQPLLRPGESFQYTSGTRLRTPTGAMRGSFFCVAEDGERFEAAVPEFALRAGGSGASDAPSSRVLH</sequence>
<dbReference type="NCBIfam" id="NF003967">
    <property type="entry name" value="PRK05461.1"/>
    <property type="match status" value="1"/>
</dbReference>
<dbReference type="Proteomes" id="UP000028878">
    <property type="component" value="Unassembled WGS sequence"/>
</dbReference>
<gene>
    <name evidence="2" type="primary">apaG</name>
    <name evidence="4" type="ORF">BN948_01286</name>
</gene>